<dbReference type="Gene3D" id="2.60.40.10">
    <property type="entry name" value="Immunoglobulins"/>
    <property type="match status" value="4"/>
</dbReference>
<dbReference type="STRING" id="1341181.FLJC2902T_16270"/>
<dbReference type="EMBL" id="AVGG01000007">
    <property type="protein sequence ID" value="ESU28279.1"/>
    <property type="molecule type" value="Genomic_DNA"/>
</dbReference>
<keyword evidence="5" id="KW-1185">Reference proteome</keyword>
<dbReference type="eggNOG" id="COG4733">
    <property type="taxonomic scope" value="Bacteria"/>
</dbReference>
<feature type="signal peptide" evidence="2">
    <location>
        <begin position="1"/>
        <end position="18"/>
    </location>
</feature>
<dbReference type="InterPro" id="IPR036116">
    <property type="entry name" value="FN3_sf"/>
</dbReference>
<dbReference type="PATRIC" id="fig|1341181.4.peg.1603"/>
<evidence type="ECO:0000256" key="2">
    <source>
        <dbReference type="SAM" id="SignalP"/>
    </source>
</evidence>
<sequence length="1180" mass="125361">MVFLLFAFILTLPGRLIAQTNCITPANLTATNISPTGAVLYAGTTGTTGVYNIRYHGPNSTTWVTLNNVTMPFQLGNLTCHTAYEWQAQQVCGTNPNNVTVLSAWSAGSAFTTANCPEPTCPVPTYLSTTNISQTGAVLNLGTIANTGIHNIRYRVPNSTTWITVNNVTMPFQLGNLTCHTGYEWQAQKVCTTPAGTAPVLSAWSASVTFMTTACPEPTCPVPTNLAATGISANGAVLYIGTATNSGRYNIRYHGPNSSDWITLNNVTMPFQLGNLTCNTTYEWQAQQVCATSSTPNAVLSAWSAGVAFTTATCPAPTCPVPTYLTTTSITANGAVLYISPASNTVVYNVRYHGPNSTDWITLNNVTMPFQLGNLTCHTTYEWQAQQVCAGAAGTTAYLSPWSAGVAFTTATCPEPTCPVPANLATTNISASGAVLTLGTTANAGRYNIRYHGPNATWITVNNVTLPFQLGNLVCNTIYEWQAQQICGSTPNNAAVLSPWSTATAFTTANCPAPTCPTPTYLTTTNISTNGAVLYISPASNTVVYNIRYHGPNASWITLNNVTMPFQLGNLTCHTTYEWQAQQVCSGASGTTGNLSAWSAGVSFTTANCPAPDCPAPVNLTATNISANGAVLYLGITTNTGIYNIRYHGPNSTTWITLNNVTIPFQLGNLTCNTAYEWQAQKMCGTAADGTHILSPWSVGAAFTTANCPVDTCPVPTYLSTTNISQTGAVLNLGSIANTGIHNIRYRIPNSTTWVNVNNVTMPFQLGNLTCHTAYEWQAQKVCTTTAGTAPVLSTWSASVTFITTNCPTPTCPVPTNLAATGISANGAVLYIGTTTNAGRYNIRYHGPNATWITVNNVTMPFQLGNLTCSTAYEWQAQQICPTSSNTNAVLSAWSTAMAFTTANCPVPTCPVPTYLSTTNISANGAVLTIGTTTNAGRYNIRYHGPNATWITLNNVTMPFQLRNLVCNTVYEWQAQKVCGTAADGMVTLSPWSAGIRFTTASCHVNACPVPSNLSATNISANGAVLRWNGIPGAVAYTVRYKPVNSTLPYRMLTSTTNMMQIGGLTAGTAYVWQVATVCPNGTTIATWSPQSVFTTSSSLHVYPNPANQNTSVSFWSDRVATVDVKLLDLYGKEIVTQKREAVEGVNVFGVDTSGVADGLYMIGIYSDAGLTTTKVIIKH</sequence>
<dbReference type="InterPro" id="IPR013783">
    <property type="entry name" value="Ig-like_fold"/>
</dbReference>
<dbReference type="PROSITE" id="PS50853">
    <property type="entry name" value="FN3"/>
    <property type="match status" value="1"/>
</dbReference>
<dbReference type="SMART" id="SM00060">
    <property type="entry name" value="FN3"/>
    <property type="match status" value="4"/>
</dbReference>
<dbReference type="NCBIfam" id="TIGR04183">
    <property type="entry name" value="Por_Secre_tail"/>
    <property type="match status" value="1"/>
</dbReference>
<dbReference type="InterPro" id="IPR026444">
    <property type="entry name" value="Secre_tail"/>
</dbReference>
<dbReference type="CDD" id="cd00063">
    <property type="entry name" value="FN3"/>
    <property type="match status" value="1"/>
</dbReference>
<evidence type="ECO:0000256" key="1">
    <source>
        <dbReference type="ARBA" id="ARBA00022729"/>
    </source>
</evidence>
<evidence type="ECO:0000313" key="5">
    <source>
        <dbReference type="Proteomes" id="UP000018004"/>
    </source>
</evidence>
<name>V6SPB7_9FLAO</name>
<keyword evidence="1 2" id="KW-0732">Signal</keyword>
<feature type="domain" description="Fibronectin type-III" evidence="3">
    <location>
        <begin position="1010"/>
        <end position="1099"/>
    </location>
</feature>
<dbReference type="Proteomes" id="UP000018004">
    <property type="component" value="Unassembled WGS sequence"/>
</dbReference>
<gene>
    <name evidence="4" type="ORF">FLJC2902T_16270</name>
</gene>
<dbReference type="InterPro" id="IPR003961">
    <property type="entry name" value="FN3_dom"/>
</dbReference>
<feature type="chain" id="PRO_5004750790" description="Fibronectin type-III domain-containing protein" evidence="2">
    <location>
        <begin position="19"/>
        <end position="1180"/>
    </location>
</feature>
<dbReference type="SUPFAM" id="SSF49265">
    <property type="entry name" value="Fibronectin type III"/>
    <property type="match status" value="4"/>
</dbReference>
<organism evidence="4 5">
    <name type="scientific">Flavobacterium limnosediminis JC2902</name>
    <dbReference type="NCBI Taxonomy" id="1341181"/>
    <lineage>
        <taxon>Bacteria</taxon>
        <taxon>Pseudomonadati</taxon>
        <taxon>Bacteroidota</taxon>
        <taxon>Flavobacteriia</taxon>
        <taxon>Flavobacteriales</taxon>
        <taxon>Flavobacteriaceae</taxon>
        <taxon>Flavobacterium</taxon>
    </lineage>
</organism>
<evidence type="ECO:0000259" key="3">
    <source>
        <dbReference type="PROSITE" id="PS50853"/>
    </source>
</evidence>
<dbReference type="Pfam" id="PF00041">
    <property type="entry name" value="fn3"/>
    <property type="match status" value="1"/>
</dbReference>
<dbReference type="Pfam" id="PF18962">
    <property type="entry name" value="Por_Secre_tail"/>
    <property type="match status" value="1"/>
</dbReference>
<reference evidence="4 5" key="1">
    <citation type="submission" date="2013-08" db="EMBL/GenBank/DDBJ databases">
        <title>Flavobacterium limnosediminis JC2902 genome sequencing.</title>
        <authorList>
            <person name="Lee K."/>
            <person name="Yi H."/>
            <person name="Park S."/>
            <person name="Chun J."/>
        </authorList>
    </citation>
    <scope>NUCLEOTIDE SEQUENCE [LARGE SCALE GENOMIC DNA]</scope>
    <source>
        <strain evidence="4 5">JC2902</strain>
    </source>
</reference>
<comment type="caution">
    <text evidence="4">The sequence shown here is derived from an EMBL/GenBank/DDBJ whole genome shotgun (WGS) entry which is preliminary data.</text>
</comment>
<evidence type="ECO:0000313" key="4">
    <source>
        <dbReference type="EMBL" id="ESU28279.1"/>
    </source>
</evidence>
<dbReference type="AlphaFoldDB" id="V6SPB7"/>
<proteinExistence type="predicted"/>
<accession>V6SPB7</accession>
<protein>
    <recommendedName>
        <fullName evidence="3">Fibronectin type-III domain-containing protein</fullName>
    </recommendedName>
</protein>